<evidence type="ECO:0000313" key="2">
    <source>
        <dbReference type="EMBL" id="EER00748.1"/>
    </source>
</evidence>
<dbReference type="GeneID" id="9043934"/>
<evidence type="ECO:0000256" key="1">
    <source>
        <dbReference type="SAM" id="Phobius"/>
    </source>
</evidence>
<sequence>MEFHHPSDMKYTTEKQISRLLQAAADIAFFTEFYATSRTIQSILKVAFGFDDLKSNLSAAGVVLTAYLLTLGTAKLQRKQCEMWDKEQKKK</sequence>
<protein>
    <submittedName>
        <fullName evidence="2">Uncharacterized protein</fullName>
    </submittedName>
</protein>
<dbReference type="Proteomes" id="UP000007800">
    <property type="component" value="Unassembled WGS sequence"/>
</dbReference>
<dbReference type="AlphaFoldDB" id="C5LR96"/>
<keyword evidence="1" id="KW-1133">Transmembrane helix</keyword>
<reference evidence="2 3" key="1">
    <citation type="submission" date="2008-07" db="EMBL/GenBank/DDBJ databases">
        <authorList>
            <person name="El-Sayed N."/>
            <person name="Caler E."/>
            <person name="Inman J."/>
            <person name="Amedeo P."/>
            <person name="Hass B."/>
            <person name="Wortman J."/>
        </authorList>
    </citation>
    <scope>NUCLEOTIDE SEQUENCE [LARGE SCALE GENOMIC DNA]</scope>
    <source>
        <strain evidence="3">ATCC 50983 / TXsc</strain>
    </source>
</reference>
<keyword evidence="1" id="KW-0472">Membrane</keyword>
<gene>
    <name evidence="2" type="ORF">Pmar_PMAR027167</name>
</gene>
<dbReference type="InParanoid" id="C5LR96"/>
<feature type="transmembrane region" description="Helical" evidence="1">
    <location>
        <begin position="57"/>
        <end position="76"/>
    </location>
</feature>
<accession>C5LR96</accession>
<evidence type="ECO:0000313" key="3">
    <source>
        <dbReference type="Proteomes" id="UP000007800"/>
    </source>
</evidence>
<organism evidence="3">
    <name type="scientific">Perkinsus marinus (strain ATCC 50983 / TXsc)</name>
    <dbReference type="NCBI Taxonomy" id="423536"/>
    <lineage>
        <taxon>Eukaryota</taxon>
        <taxon>Sar</taxon>
        <taxon>Alveolata</taxon>
        <taxon>Perkinsozoa</taxon>
        <taxon>Perkinsea</taxon>
        <taxon>Perkinsida</taxon>
        <taxon>Perkinsidae</taxon>
        <taxon>Perkinsus</taxon>
    </lineage>
</organism>
<proteinExistence type="predicted"/>
<keyword evidence="1" id="KW-0812">Transmembrane</keyword>
<dbReference type="EMBL" id="GG684687">
    <property type="protein sequence ID" value="EER00748.1"/>
    <property type="molecule type" value="Genomic_DNA"/>
</dbReference>
<dbReference type="RefSeq" id="XP_002768030.1">
    <property type="nucleotide sequence ID" value="XM_002767984.1"/>
</dbReference>
<keyword evidence="3" id="KW-1185">Reference proteome</keyword>
<name>C5LR96_PERM5</name>